<dbReference type="Gene3D" id="3.90.580.10">
    <property type="entry name" value="Zinc finger, CHC2-type domain"/>
    <property type="match status" value="1"/>
</dbReference>
<dbReference type="GO" id="GO:0008270">
    <property type="term" value="F:zinc ion binding"/>
    <property type="evidence" value="ECO:0007669"/>
    <property type="project" value="InterPro"/>
</dbReference>
<protein>
    <recommendedName>
        <fullName evidence="3">DNA primase</fullName>
    </recommendedName>
</protein>
<name>A0A1G8AFI3_BACOV</name>
<dbReference type="Proteomes" id="UP000181870">
    <property type="component" value="Unassembled WGS sequence"/>
</dbReference>
<gene>
    <name evidence="1" type="ORF">SAMN05192582_1002158</name>
</gene>
<evidence type="ECO:0000313" key="2">
    <source>
        <dbReference type="Proteomes" id="UP000181870"/>
    </source>
</evidence>
<proteinExistence type="predicted"/>
<accession>A0A1G8AFI3</accession>
<dbReference type="AlphaFoldDB" id="A0A1G8AFI3"/>
<dbReference type="InterPro" id="IPR036977">
    <property type="entry name" value="DNA_primase_Znf_CHC2"/>
</dbReference>
<reference evidence="1 2" key="1">
    <citation type="submission" date="2016-10" db="EMBL/GenBank/DDBJ databases">
        <authorList>
            <person name="de Groot N.N."/>
        </authorList>
    </citation>
    <scope>NUCLEOTIDE SEQUENCE [LARGE SCALE GENOMIC DNA]</scope>
    <source>
        <strain evidence="1 2">NLAE-zl-C57</strain>
    </source>
</reference>
<evidence type="ECO:0008006" key="3">
    <source>
        <dbReference type="Google" id="ProtNLM"/>
    </source>
</evidence>
<dbReference type="GO" id="GO:0006260">
    <property type="term" value="P:DNA replication"/>
    <property type="evidence" value="ECO:0007669"/>
    <property type="project" value="InterPro"/>
</dbReference>
<dbReference type="GO" id="GO:0003677">
    <property type="term" value="F:DNA binding"/>
    <property type="evidence" value="ECO:0007669"/>
    <property type="project" value="InterPro"/>
</dbReference>
<organism evidence="1 2">
    <name type="scientific">Bacteroides ovatus</name>
    <dbReference type="NCBI Taxonomy" id="28116"/>
    <lineage>
        <taxon>Bacteria</taxon>
        <taxon>Pseudomonadati</taxon>
        <taxon>Bacteroidota</taxon>
        <taxon>Bacteroidia</taxon>
        <taxon>Bacteroidales</taxon>
        <taxon>Bacteroidaceae</taxon>
        <taxon>Bacteroides</taxon>
    </lineage>
</organism>
<sequence length="297" mass="33929">MNIEQAKRIKLEKFLMKLGMEPVEANGNHLWYHSPFRKEEVPSFIVDVNNNVWFDHGTDKGGNIIALAKQLYQTDIMPLLMEKIEEVAPAVPPTKFDVLSLTELEESVKCVTIEGLKSIKDIAYFSSRNIDFAIADKYCKQISFRFNDRDCQAVAFPNIHGGYELRSNMYSGHMLPLAISIVRMDPNVIASSCCVFTDFIDFLSYKTLLSHGETEILVERFADTYILNSASLISKALPNLNAYSHIYCYLNNDKTGRTITETIQGAFTDRQVVDASDRYADFQNVSTYLQKKSWRKR</sequence>
<evidence type="ECO:0000313" key="1">
    <source>
        <dbReference type="EMBL" id="SDH19606.1"/>
    </source>
</evidence>
<dbReference type="SUPFAM" id="SSF57783">
    <property type="entry name" value="Zinc beta-ribbon"/>
    <property type="match status" value="1"/>
</dbReference>
<dbReference type="EMBL" id="FNDO01000002">
    <property type="protein sequence ID" value="SDH19606.1"/>
    <property type="molecule type" value="Genomic_DNA"/>
</dbReference>